<evidence type="ECO:0000313" key="3">
    <source>
        <dbReference type="Proteomes" id="UP000005220"/>
    </source>
</evidence>
<dbReference type="GeneID" id="13886320"/>
<sequence length="107" mass="11677">MTERNHATNTKGSAPLLGDKYKLSQEEMEEFEKNFDGNVKLNRGGKTKIVPLDQLRKPHSLTHSAQFKQQHPDISGASSSSSSSSSSKKDNSGGLVLNDGHRPEGKQ</sequence>
<dbReference type="KEGG" id="kaf:KAFR_0A06200"/>
<dbReference type="HOGENOM" id="CLU_2210449_0_0_1"/>
<dbReference type="FunCoup" id="H2ANV5">
    <property type="interactions" value="4"/>
</dbReference>
<organism evidence="2 3">
    <name type="scientific">Kazachstania africana (strain ATCC 22294 / BCRC 22015 / CBS 2517 / CECT 1963 / NBRC 1671 / NRRL Y-8276)</name>
    <name type="common">Yeast</name>
    <name type="synonym">Kluyveromyces africanus</name>
    <dbReference type="NCBI Taxonomy" id="1071382"/>
    <lineage>
        <taxon>Eukaryota</taxon>
        <taxon>Fungi</taxon>
        <taxon>Dikarya</taxon>
        <taxon>Ascomycota</taxon>
        <taxon>Saccharomycotina</taxon>
        <taxon>Saccharomycetes</taxon>
        <taxon>Saccharomycetales</taxon>
        <taxon>Saccharomycetaceae</taxon>
        <taxon>Kazachstania</taxon>
    </lineage>
</organism>
<feature type="region of interest" description="Disordered" evidence="1">
    <location>
        <begin position="1"/>
        <end position="21"/>
    </location>
</feature>
<feature type="region of interest" description="Disordered" evidence="1">
    <location>
        <begin position="49"/>
        <end position="107"/>
    </location>
</feature>
<gene>
    <name evidence="2" type="primary">KAFR0A06200</name>
    <name evidence="2" type="ORF">KAFR_0A06200</name>
</gene>
<reference evidence="2 3" key="1">
    <citation type="journal article" date="2011" name="Proc. Natl. Acad. Sci. U.S.A.">
        <title>Evolutionary erosion of yeast sex chromosomes by mating-type switching accidents.</title>
        <authorList>
            <person name="Gordon J.L."/>
            <person name="Armisen D."/>
            <person name="Proux-Wera E."/>
            <person name="Oheigeartaigh S.S."/>
            <person name="Byrne K.P."/>
            <person name="Wolfe K.H."/>
        </authorList>
    </citation>
    <scope>NUCLEOTIDE SEQUENCE [LARGE SCALE GENOMIC DNA]</scope>
    <source>
        <strain evidence="3">ATCC 22294 / BCRC 22015 / CBS 2517 / CECT 1963 / NBRC 1671 / NRRL Y-8276</strain>
    </source>
</reference>
<dbReference type="RefSeq" id="XP_003955190.1">
    <property type="nucleotide sequence ID" value="XM_003955141.1"/>
</dbReference>
<protein>
    <submittedName>
        <fullName evidence="2">Uncharacterized protein</fullName>
    </submittedName>
</protein>
<dbReference type="OrthoDB" id="4065264at2759"/>
<proteinExistence type="predicted"/>
<dbReference type="EMBL" id="HE650821">
    <property type="protein sequence ID" value="CCF56055.1"/>
    <property type="molecule type" value="Genomic_DNA"/>
</dbReference>
<name>H2ANV5_KAZAF</name>
<dbReference type="Proteomes" id="UP000005220">
    <property type="component" value="Chromosome 1"/>
</dbReference>
<dbReference type="InParanoid" id="H2ANV5"/>
<keyword evidence="3" id="KW-1185">Reference proteome</keyword>
<evidence type="ECO:0000256" key="1">
    <source>
        <dbReference type="SAM" id="MobiDB-lite"/>
    </source>
</evidence>
<accession>H2ANV5</accession>
<dbReference type="AlphaFoldDB" id="H2ANV5"/>
<evidence type="ECO:0000313" key="2">
    <source>
        <dbReference type="EMBL" id="CCF56055.1"/>
    </source>
</evidence>